<evidence type="ECO:0000313" key="2">
    <source>
        <dbReference type="EMBL" id="CAB4681198.1"/>
    </source>
</evidence>
<gene>
    <name evidence="2" type="ORF">UFOPK2373_00265</name>
</gene>
<proteinExistence type="predicted"/>
<keyword evidence="1" id="KW-0472">Membrane</keyword>
<feature type="transmembrane region" description="Helical" evidence="1">
    <location>
        <begin position="6"/>
        <end position="27"/>
    </location>
</feature>
<organism evidence="2">
    <name type="scientific">freshwater metagenome</name>
    <dbReference type="NCBI Taxonomy" id="449393"/>
    <lineage>
        <taxon>unclassified sequences</taxon>
        <taxon>metagenomes</taxon>
        <taxon>ecological metagenomes</taxon>
    </lineage>
</organism>
<keyword evidence="1" id="KW-0812">Transmembrane</keyword>
<accession>A0A6J6N7U6</accession>
<sequence>MNNHAQILEASAINPPIFIAAIGYIFYRFIYTETKKNIKGEVTKVGKWIGFFVAQALIGLVVIGEFGKETFLPTLAVAVLEYLACYLARVFAKRAKH</sequence>
<name>A0A6J6N7U6_9ZZZZ</name>
<keyword evidence="1" id="KW-1133">Transmembrane helix</keyword>
<dbReference type="EMBL" id="CAEZXL010000027">
    <property type="protein sequence ID" value="CAB4681198.1"/>
    <property type="molecule type" value="Genomic_DNA"/>
</dbReference>
<dbReference type="AlphaFoldDB" id="A0A6J6N7U6"/>
<evidence type="ECO:0000256" key="1">
    <source>
        <dbReference type="SAM" id="Phobius"/>
    </source>
</evidence>
<feature type="transmembrane region" description="Helical" evidence="1">
    <location>
        <begin position="48"/>
        <end position="66"/>
    </location>
</feature>
<protein>
    <submittedName>
        <fullName evidence="2">Unannotated protein</fullName>
    </submittedName>
</protein>
<feature type="transmembrane region" description="Helical" evidence="1">
    <location>
        <begin position="72"/>
        <end position="92"/>
    </location>
</feature>
<reference evidence="2" key="1">
    <citation type="submission" date="2020-05" db="EMBL/GenBank/DDBJ databases">
        <authorList>
            <person name="Chiriac C."/>
            <person name="Salcher M."/>
            <person name="Ghai R."/>
            <person name="Kavagutti S V."/>
        </authorList>
    </citation>
    <scope>NUCLEOTIDE SEQUENCE</scope>
</reference>